<dbReference type="CDD" id="cd00059">
    <property type="entry name" value="FH_FOX"/>
    <property type="match status" value="1"/>
</dbReference>
<evidence type="ECO:0000256" key="1">
    <source>
        <dbReference type="ARBA" id="ARBA00004123"/>
    </source>
</evidence>
<dbReference type="FunFam" id="1.10.10.10:FF:000260">
    <property type="entry name" value="Forkhead transcription factor (Sep1)"/>
    <property type="match status" value="1"/>
</dbReference>
<gene>
    <name evidence="7" type="ORF">I7I52_07523</name>
</gene>
<dbReference type="InterPro" id="IPR036388">
    <property type="entry name" value="WH-like_DNA-bd_sf"/>
</dbReference>
<comment type="caution">
    <text evidence="7">The sequence shown here is derived from an EMBL/GenBank/DDBJ whole genome shotgun (WGS) entry which is preliminary data.</text>
</comment>
<dbReference type="OrthoDB" id="5954824at2759"/>
<dbReference type="PROSITE" id="PS50039">
    <property type="entry name" value="FORK_HEAD_3"/>
    <property type="match status" value="1"/>
</dbReference>
<feature type="domain" description="Fork-head" evidence="6">
    <location>
        <begin position="228"/>
        <end position="322"/>
    </location>
</feature>
<dbReference type="SUPFAM" id="SSF46785">
    <property type="entry name" value="Winged helix' DNA-binding domain"/>
    <property type="match status" value="1"/>
</dbReference>
<accession>A0A8H7YDQ4</accession>
<dbReference type="EMBL" id="JAEVHI010000005">
    <property type="protein sequence ID" value="KAG5290485.1"/>
    <property type="molecule type" value="Genomic_DNA"/>
</dbReference>
<dbReference type="PANTHER" id="PTHR11829">
    <property type="entry name" value="FORKHEAD BOX PROTEIN"/>
    <property type="match status" value="1"/>
</dbReference>
<dbReference type="PRINTS" id="PR00053">
    <property type="entry name" value="FORKHEAD"/>
</dbReference>
<feature type="region of interest" description="Disordered" evidence="5">
    <location>
        <begin position="439"/>
        <end position="494"/>
    </location>
</feature>
<feature type="compositionally biased region" description="Polar residues" evidence="5">
    <location>
        <begin position="72"/>
        <end position="89"/>
    </location>
</feature>
<comment type="subcellular location">
    <subcellularLocation>
        <location evidence="1 4">Nucleus</location>
    </subcellularLocation>
</comment>
<feature type="region of interest" description="Disordered" evidence="5">
    <location>
        <begin position="658"/>
        <end position="681"/>
    </location>
</feature>
<evidence type="ECO:0000313" key="7">
    <source>
        <dbReference type="EMBL" id="KAG5290485.1"/>
    </source>
</evidence>
<dbReference type="VEuPathDB" id="FungiDB:I7I52_07523"/>
<reference evidence="7 8" key="1">
    <citation type="submission" date="2021-01" db="EMBL/GenBank/DDBJ databases">
        <title>Chromosome-level genome assembly of a human fungal pathogen reveals clustering of transcriptionally co-regulated genes.</title>
        <authorList>
            <person name="Voorhies M."/>
            <person name="Cohen S."/>
            <person name="Shea T.P."/>
            <person name="Petrus S."/>
            <person name="Munoz J.F."/>
            <person name="Poplawski S."/>
            <person name="Goldman W.E."/>
            <person name="Michael T."/>
            <person name="Cuomo C.A."/>
            <person name="Sil A."/>
            <person name="Beyhan S."/>
        </authorList>
    </citation>
    <scope>NUCLEOTIDE SEQUENCE [LARGE SCALE GENOMIC DNA]</scope>
    <source>
        <strain evidence="7 8">G184AR</strain>
    </source>
</reference>
<dbReference type="AlphaFoldDB" id="A0A8H7YDQ4"/>
<dbReference type="PANTHER" id="PTHR11829:SF343">
    <property type="entry name" value="FORK-HEAD DOMAIN-CONTAINING PROTEIN"/>
    <property type="match status" value="1"/>
</dbReference>
<proteinExistence type="predicted"/>
<dbReference type="InterPro" id="IPR018122">
    <property type="entry name" value="TF_fork_head_CS_1"/>
</dbReference>
<evidence type="ECO:0000256" key="3">
    <source>
        <dbReference type="ARBA" id="ARBA00023242"/>
    </source>
</evidence>
<dbReference type="InterPro" id="IPR030456">
    <property type="entry name" value="TF_fork_head_CS_2"/>
</dbReference>
<feature type="compositionally biased region" description="Basic and acidic residues" evidence="5">
    <location>
        <begin position="195"/>
        <end position="208"/>
    </location>
</feature>
<dbReference type="InterPro" id="IPR036390">
    <property type="entry name" value="WH_DNA-bd_sf"/>
</dbReference>
<dbReference type="PROSITE" id="PS00658">
    <property type="entry name" value="FORK_HEAD_2"/>
    <property type="match status" value="1"/>
</dbReference>
<dbReference type="InterPro" id="IPR050211">
    <property type="entry name" value="FOX_domain-containing"/>
</dbReference>
<dbReference type="Proteomes" id="UP000670092">
    <property type="component" value="Unassembled WGS sequence"/>
</dbReference>
<feature type="compositionally biased region" description="Pro residues" evidence="5">
    <location>
        <begin position="1"/>
        <end position="10"/>
    </location>
</feature>
<dbReference type="SMART" id="SM00339">
    <property type="entry name" value="FH"/>
    <property type="match status" value="1"/>
</dbReference>
<keyword evidence="2 4" id="KW-0238">DNA-binding</keyword>
<feature type="region of interest" description="Disordered" evidence="5">
    <location>
        <begin position="1"/>
        <end position="91"/>
    </location>
</feature>
<dbReference type="PROSITE" id="PS00657">
    <property type="entry name" value="FORK_HEAD_1"/>
    <property type="match status" value="1"/>
</dbReference>
<dbReference type="Pfam" id="PF00250">
    <property type="entry name" value="Forkhead"/>
    <property type="match status" value="1"/>
</dbReference>
<evidence type="ECO:0000256" key="2">
    <source>
        <dbReference type="ARBA" id="ARBA00023125"/>
    </source>
</evidence>
<feature type="compositionally biased region" description="Low complexity" evidence="5">
    <location>
        <begin position="368"/>
        <end position="389"/>
    </location>
</feature>
<dbReference type="Gene3D" id="1.10.10.10">
    <property type="entry name" value="Winged helix-like DNA-binding domain superfamily/Winged helix DNA-binding domain"/>
    <property type="match status" value="1"/>
</dbReference>
<evidence type="ECO:0000313" key="8">
    <source>
        <dbReference type="Proteomes" id="UP000670092"/>
    </source>
</evidence>
<feature type="region of interest" description="Disordered" evidence="5">
    <location>
        <begin position="368"/>
        <end position="406"/>
    </location>
</feature>
<sequence>MASTRQPPPLHIYQDIGPTSHPPPPSVTQPPNNQPVALNHPNRLQPSPMPLQPMRNASINKNFALNPLPPHGQTNVSPVKSQRRPSMSASGGYHRDKLNFVPISAPHPVAFTTDSPTKHCHNGRAYSQAAPPIVQHALFTTFSSIPTTDHGPGAHPISMPHDKKFPNTPGFHQHPIAYSNANPAKRMLKEPAPLMRDRSSKKLKREEPSAVQLPDPVDMPLIEDDGSKPPYSYAILIGMAILRAPNRRLTLAQIYKWISDTFAFYRAGDSGWQNSIRHNLSLNKAFIKQERPKDDPGKGNYWAIEPGMEAQFLRDKPSRRNVVAGLAQSTPRTEPCIESSLQPHLYSTPIAAVHATADIITAPPAVSVTAPSTDSAAPSSAPGASAPIAHTSTYMPPPTVQPSDKAANVDLSSDATLPASDPALQEDSGDEAGRLAIPHSTRLPHSSPPNPIHSSPPIAPPLFHRQATPPTPSRPLTASAAIPRSRKRSSAAMNDSGYYSSLESSALRPHKAGHILTSDLDIEPPRIKRGRAEEEIARMRSSSHDISPLRIDALKDNIQLIGSSPLRHGYNTMLPPPITPAIKFKKPIKPPSSVSPNTNLQNHRKKIQQMVNSPIKRYGLTDDILPWSPAFNIQDDTFVSNDNLNIPFDIFSEQFPSTISTPSHGSPEKCSAKHPRSGRLNPSSNMLADITHLHGNSRLNTPTLKPSKVRGLKYNESPSKNPNTSQFNDISQDDLFSFNLFSEDTAEVDGIDLLQGFEKIGQSGKADNSPKQFLQNQSYFGSRGNATNNNLRLQ</sequence>
<dbReference type="InterPro" id="IPR001766">
    <property type="entry name" value="Fork_head_dom"/>
</dbReference>
<keyword evidence="3 4" id="KW-0539">Nucleus</keyword>
<dbReference type="GO" id="GO:0001228">
    <property type="term" value="F:DNA-binding transcription activator activity, RNA polymerase II-specific"/>
    <property type="evidence" value="ECO:0007669"/>
    <property type="project" value="UniProtKB-ARBA"/>
</dbReference>
<name>A0A8H7YDQ4_AJECA</name>
<dbReference type="GO" id="GO:0005634">
    <property type="term" value="C:nucleus"/>
    <property type="evidence" value="ECO:0007669"/>
    <property type="project" value="UniProtKB-SubCell"/>
</dbReference>
<protein>
    <submittedName>
        <fullName evidence="7">Forkhead box protein L2</fullName>
    </submittedName>
</protein>
<evidence type="ECO:0000256" key="5">
    <source>
        <dbReference type="SAM" id="MobiDB-lite"/>
    </source>
</evidence>
<dbReference type="GO" id="GO:0000978">
    <property type="term" value="F:RNA polymerase II cis-regulatory region sequence-specific DNA binding"/>
    <property type="evidence" value="ECO:0007669"/>
    <property type="project" value="TreeGrafter"/>
</dbReference>
<evidence type="ECO:0000259" key="6">
    <source>
        <dbReference type="PROSITE" id="PS50039"/>
    </source>
</evidence>
<evidence type="ECO:0000256" key="4">
    <source>
        <dbReference type="PROSITE-ProRule" id="PRU00089"/>
    </source>
</evidence>
<feature type="region of interest" description="Disordered" evidence="5">
    <location>
        <begin position="152"/>
        <end position="221"/>
    </location>
</feature>
<feature type="DNA-binding region" description="Fork-head" evidence="4">
    <location>
        <begin position="228"/>
        <end position="322"/>
    </location>
</feature>
<organism evidence="7 8">
    <name type="scientific">Ajellomyces capsulatus</name>
    <name type="common">Darling's disease fungus</name>
    <name type="synonym">Histoplasma capsulatum</name>
    <dbReference type="NCBI Taxonomy" id="5037"/>
    <lineage>
        <taxon>Eukaryota</taxon>
        <taxon>Fungi</taxon>
        <taxon>Dikarya</taxon>
        <taxon>Ascomycota</taxon>
        <taxon>Pezizomycotina</taxon>
        <taxon>Eurotiomycetes</taxon>
        <taxon>Eurotiomycetidae</taxon>
        <taxon>Onygenales</taxon>
        <taxon>Ajellomycetaceae</taxon>
        <taxon>Histoplasma</taxon>
    </lineage>
</organism>